<feature type="domain" description="3-hydroxyacyl-CoA dehydrogenase C-terminal" evidence="3">
    <location>
        <begin position="425"/>
        <end position="503"/>
    </location>
</feature>
<feature type="domain" description="3-hydroxybutyryl-CoA dehydrogenase reduced Rossmann-fold" evidence="5">
    <location>
        <begin position="356"/>
        <end position="424"/>
    </location>
</feature>
<feature type="domain" description="3-hydroxyacyl-CoA dehydrogenase C-terminal" evidence="3">
    <location>
        <begin position="195"/>
        <end position="292"/>
    </location>
</feature>
<dbReference type="AlphaFoldDB" id="A0A395JQD0"/>
<dbReference type="GO" id="GO:0016616">
    <property type="term" value="F:oxidoreductase activity, acting on the CH-OH group of donors, NAD or NADP as acceptor"/>
    <property type="evidence" value="ECO:0007669"/>
    <property type="project" value="InterPro"/>
</dbReference>
<dbReference type="Pfam" id="PF18321">
    <property type="entry name" value="3HCDH_RFF"/>
    <property type="match status" value="1"/>
</dbReference>
<dbReference type="Pfam" id="PF02737">
    <property type="entry name" value="3HCDH_N"/>
    <property type="match status" value="1"/>
</dbReference>
<feature type="domain" description="3-hydroxyacyl-CoA dehydrogenase NAD binding" evidence="4">
    <location>
        <begin position="14"/>
        <end position="191"/>
    </location>
</feature>
<dbReference type="SUPFAM" id="SSF51735">
    <property type="entry name" value="NAD(P)-binding Rossmann-fold domains"/>
    <property type="match status" value="1"/>
</dbReference>
<dbReference type="FunCoup" id="A0A395JQD0">
    <property type="interactions" value="335"/>
</dbReference>
<dbReference type="GO" id="GO:0006631">
    <property type="term" value="P:fatty acid metabolic process"/>
    <property type="evidence" value="ECO:0007669"/>
    <property type="project" value="InterPro"/>
</dbReference>
<dbReference type="InterPro" id="IPR008927">
    <property type="entry name" value="6-PGluconate_DH-like_C_sf"/>
</dbReference>
<evidence type="ECO:0000256" key="2">
    <source>
        <dbReference type="ARBA" id="ARBA00023027"/>
    </source>
</evidence>
<dbReference type="InterPro" id="IPR013328">
    <property type="entry name" value="6PGD_dom2"/>
</dbReference>
<dbReference type="GO" id="GO:0070403">
    <property type="term" value="F:NAD+ binding"/>
    <property type="evidence" value="ECO:0007669"/>
    <property type="project" value="InterPro"/>
</dbReference>
<keyword evidence="2" id="KW-0520">NAD</keyword>
<evidence type="ECO:0000313" key="6">
    <source>
        <dbReference type="EMBL" id="RBP53563.1"/>
    </source>
</evidence>
<dbReference type="InterPro" id="IPR006108">
    <property type="entry name" value="3HC_DH_C"/>
</dbReference>
<dbReference type="Gene3D" id="1.10.1040.10">
    <property type="entry name" value="N-(1-d-carboxylethyl)-l-norvaline Dehydrogenase, domain 2"/>
    <property type="match status" value="2"/>
</dbReference>
<dbReference type="NCBIfam" id="NF006124">
    <property type="entry name" value="PRK08268.1"/>
    <property type="match status" value="1"/>
</dbReference>
<evidence type="ECO:0000259" key="4">
    <source>
        <dbReference type="Pfam" id="PF02737"/>
    </source>
</evidence>
<dbReference type="Pfam" id="PF00725">
    <property type="entry name" value="3HCDH"/>
    <property type="match status" value="2"/>
</dbReference>
<comment type="caution">
    <text evidence="6">The sequence shown here is derived from an EMBL/GenBank/DDBJ whole genome shotgun (WGS) entry which is preliminary data.</text>
</comment>
<name>A0A395JQD0_9GAMM</name>
<dbReference type="PANTHER" id="PTHR48075:SF5">
    <property type="entry name" value="3-HYDROXYBUTYRYL-COA DEHYDROGENASE"/>
    <property type="match status" value="1"/>
</dbReference>
<dbReference type="InterPro" id="IPR041040">
    <property type="entry name" value="3HCDH_RFF"/>
</dbReference>
<dbReference type="InterPro" id="IPR036291">
    <property type="entry name" value="NAD(P)-bd_dom_sf"/>
</dbReference>
<accession>A0A395JQD0</accession>
<dbReference type="InterPro" id="IPR006176">
    <property type="entry name" value="3-OHacyl-CoA_DH_NAD-bd"/>
</dbReference>
<reference evidence="6 7" key="1">
    <citation type="submission" date="2018-06" db="EMBL/GenBank/DDBJ databases">
        <title>Genomic Encyclopedia of Type Strains, Phase IV (KMG-IV): sequencing the most valuable type-strain genomes for metagenomic binning, comparative biology and taxonomic classification.</title>
        <authorList>
            <person name="Goeker M."/>
        </authorList>
    </citation>
    <scope>NUCLEOTIDE SEQUENCE [LARGE SCALE GENOMIC DNA]</scope>
    <source>
        <strain evidence="6 7">DSM 24032</strain>
    </source>
</reference>
<proteinExistence type="predicted"/>
<dbReference type="EMBL" id="QNRT01000001">
    <property type="protein sequence ID" value="RBP53563.1"/>
    <property type="molecule type" value="Genomic_DNA"/>
</dbReference>
<dbReference type="Gene3D" id="3.30.750.190">
    <property type="match status" value="1"/>
</dbReference>
<protein>
    <submittedName>
        <fullName evidence="6">3-hydroxyacyl-CoA dehydrogenase</fullName>
    </submittedName>
</protein>
<sequence>MTNIMSKTINTNANIAVIGAGVMGAGIAQVAASKGYSVKLCDRSQDILDKAYSDLTASLQKRVNKGKISDQDMARLLANIELVVELDQLADCALAIEVIIENLEIKQSLFKQLESILAADAIIASNTSSFSISALAKQLDHPERFVGMHFFNPAPILKLVEVVSGLKTDDQVADAIVALAKEWGKQPVKVTSSPGFIVNRVARPYYAEALKSLQEGAADVASIDAIMRDAMGFKLGPFQLIDLIGLDINQAATESIYNAYFQDPRFRPSVLLNDMVDAGLLGRKSGQGFYDYRDGASQQEPLYCLASDKPSTSHIEVYGDLGLAESLVDLAQEENIKVSRISSEHAYIKLGDACLKMSNGLTATDLAARNEQPNTVLFDLTRDYATSPLLAISCAANANTEAVQQVIDFIHQLGKKVIMLKDVPGLVVLRTMCMLANEAADTTNQGVADATSIDMAMQLGVAYPVGPIQWADAFGFSNTVSVLQNIHHSYGEERYRCSPWLKTQALS</sequence>
<dbReference type="Proteomes" id="UP000253083">
    <property type="component" value="Unassembled WGS sequence"/>
</dbReference>
<dbReference type="InParanoid" id="A0A395JQD0"/>
<organism evidence="6 7">
    <name type="scientific">Arenicella xantha</name>
    <dbReference type="NCBI Taxonomy" id="644221"/>
    <lineage>
        <taxon>Bacteria</taxon>
        <taxon>Pseudomonadati</taxon>
        <taxon>Pseudomonadota</taxon>
        <taxon>Gammaproteobacteria</taxon>
        <taxon>Arenicellales</taxon>
        <taxon>Arenicellaceae</taxon>
        <taxon>Arenicella</taxon>
    </lineage>
</organism>
<dbReference type="PANTHER" id="PTHR48075">
    <property type="entry name" value="3-HYDROXYACYL-COA DEHYDROGENASE FAMILY PROTEIN"/>
    <property type="match status" value="1"/>
</dbReference>
<evidence type="ECO:0000313" key="7">
    <source>
        <dbReference type="Proteomes" id="UP000253083"/>
    </source>
</evidence>
<keyword evidence="1" id="KW-0560">Oxidoreductase</keyword>
<evidence type="ECO:0000259" key="3">
    <source>
        <dbReference type="Pfam" id="PF00725"/>
    </source>
</evidence>
<gene>
    <name evidence="6" type="ORF">DFR28_101950</name>
</gene>
<dbReference type="SUPFAM" id="SSF48179">
    <property type="entry name" value="6-phosphogluconate dehydrogenase C-terminal domain-like"/>
    <property type="match status" value="2"/>
</dbReference>
<evidence type="ECO:0000256" key="1">
    <source>
        <dbReference type="ARBA" id="ARBA00023002"/>
    </source>
</evidence>
<keyword evidence="7" id="KW-1185">Reference proteome</keyword>
<dbReference type="FunFam" id="3.40.50.720:FF:000009">
    <property type="entry name" value="Fatty oxidation complex, alpha subunit"/>
    <property type="match status" value="1"/>
</dbReference>
<evidence type="ECO:0000259" key="5">
    <source>
        <dbReference type="Pfam" id="PF18321"/>
    </source>
</evidence>
<dbReference type="Gene3D" id="3.40.50.720">
    <property type="entry name" value="NAD(P)-binding Rossmann-like Domain"/>
    <property type="match status" value="1"/>
</dbReference>